<evidence type="ECO:0000259" key="9">
    <source>
        <dbReference type="PROSITE" id="PS50157"/>
    </source>
</evidence>
<dbReference type="InParanoid" id="A0A7M7JUM4"/>
<dbReference type="PROSITE" id="PS00028">
    <property type="entry name" value="ZINC_FINGER_C2H2_1"/>
    <property type="match status" value="3"/>
</dbReference>
<keyword evidence="6" id="KW-0539">Nucleus</keyword>
<dbReference type="EnsemblMetazoa" id="XM_022801644">
    <property type="protein sequence ID" value="XP_022657379"/>
    <property type="gene ID" value="LOC111248759"/>
</dbReference>
<dbReference type="GO" id="GO:0000981">
    <property type="term" value="F:DNA-binding transcription factor activity, RNA polymerase II-specific"/>
    <property type="evidence" value="ECO:0007669"/>
    <property type="project" value="TreeGrafter"/>
</dbReference>
<evidence type="ECO:0000256" key="5">
    <source>
        <dbReference type="ARBA" id="ARBA00022833"/>
    </source>
</evidence>
<evidence type="ECO:0000256" key="2">
    <source>
        <dbReference type="ARBA" id="ARBA00022723"/>
    </source>
</evidence>
<comment type="subcellular location">
    <subcellularLocation>
        <location evidence="1">Nucleus</location>
    </subcellularLocation>
</comment>
<sequence>MERTRLAARRAASRLHMQVVIQQDPASGDQDPNVVHVVIEDGGALDCAADGQEIQVEAQHDTSRAKSSDNSLAAAARPYPCAFCASRFALKSSLRRHVRSQHANHPEREVMLRKAFECRLCHSEFTTNSDLWFHRQTVHGAEGRVSNLTKGTASDTTDGSQGERCTDEKDEENEVDDQGGFTCVLCAFTYRKVQDLKRHIRRRHPEALIKNGYDVGALASSLIMDNSDPLHGSEPVRVCSITPANLHGDLVTRVPATTQLAVRCARSNGNTRRVVEELLQLEAPQEVEEVVLNASEHYVCSNE</sequence>
<dbReference type="Proteomes" id="UP000594260">
    <property type="component" value="Unplaced"/>
</dbReference>
<evidence type="ECO:0000256" key="1">
    <source>
        <dbReference type="ARBA" id="ARBA00004123"/>
    </source>
</evidence>
<keyword evidence="11" id="KW-1185">Reference proteome</keyword>
<proteinExistence type="predicted"/>
<keyword evidence="3" id="KW-0677">Repeat</keyword>
<dbReference type="SMART" id="SM00355">
    <property type="entry name" value="ZnF_C2H2"/>
    <property type="match status" value="3"/>
</dbReference>
<evidence type="ECO:0000256" key="4">
    <source>
        <dbReference type="ARBA" id="ARBA00022771"/>
    </source>
</evidence>
<dbReference type="PANTHER" id="PTHR24408:SF58">
    <property type="entry name" value="TRANSCRIPTION FACTOR (TFIIIA), PUTATIVE (AFU_ORTHOLOGUE AFUA_1G05150)-RELATED"/>
    <property type="match status" value="1"/>
</dbReference>
<dbReference type="GO" id="GO:0005634">
    <property type="term" value="C:nucleus"/>
    <property type="evidence" value="ECO:0007669"/>
    <property type="project" value="UniProtKB-SubCell"/>
</dbReference>
<dbReference type="Gene3D" id="3.30.160.60">
    <property type="entry name" value="Classic Zinc Finger"/>
    <property type="match status" value="2"/>
</dbReference>
<evidence type="ECO:0000256" key="6">
    <source>
        <dbReference type="ARBA" id="ARBA00023242"/>
    </source>
</evidence>
<evidence type="ECO:0000313" key="11">
    <source>
        <dbReference type="Proteomes" id="UP000594260"/>
    </source>
</evidence>
<organism evidence="10 11">
    <name type="scientific">Varroa destructor</name>
    <name type="common">Honeybee mite</name>
    <dbReference type="NCBI Taxonomy" id="109461"/>
    <lineage>
        <taxon>Eukaryota</taxon>
        <taxon>Metazoa</taxon>
        <taxon>Ecdysozoa</taxon>
        <taxon>Arthropoda</taxon>
        <taxon>Chelicerata</taxon>
        <taxon>Arachnida</taxon>
        <taxon>Acari</taxon>
        <taxon>Parasitiformes</taxon>
        <taxon>Mesostigmata</taxon>
        <taxon>Gamasina</taxon>
        <taxon>Dermanyssoidea</taxon>
        <taxon>Varroidae</taxon>
        <taxon>Varroa</taxon>
    </lineage>
</organism>
<dbReference type="AlphaFoldDB" id="A0A7M7JUM4"/>
<keyword evidence="5" id="KW-0862">Zinc</keyword>
<dbReference type="FunFam" id="3.30.160.60:FF:000145">
    <property type="entry name" value="Zinc finger protein 574"/>
    <property type="match status" value="1"/>
</dbReference>
<dbReference type="GO" id="GO:0043565">
    <property type="term" value="F:sequence-specific DNA binding"/>
    <property type="evidence" value="ECO:0007669"/>
    <property type="project" value="TreeGrafter"/>
</dbReference>
<dbReference type="GO" id="GO:0008270">
    <property type="term" value="F:zinc ion binding"/>
    <property type="evidence" value="ECO:0007669"/>
    <property type="project" value="UniProtKB-KW"/>
</dbReference>
<feature type="region of interest" description="Disordered" evidence="8">
    <location>
        <begin position="146"/>
        <end position="174"/>
    </location>
</feature>
<dbReference type="GeneID" id="111248759"/>
<dbReference type="Pfam" id="PF18868">
    <property type="entry name" value="zf-C2H2_3rep"/>
    <property type="match status" value="1"/>
</dbReference>
<feature type="domain" description="C2H2-type" evidence="9">
    <location>
        <begin position="79"/>
        <end position="107"/>
    </location>
</feature>
<accession>A0A7M7JUM4</accession>
<protein>
    <recommendedName>
        <fullName evidence="9">C2H2-type domain-containing protein</fullName>
    </recommendedName>
</protein>
<dbReference type="SUPFAM" id="SSF57667">
    <property type="entry name" value="beta-beta-alpha zinc fingers"/>
    <property type="match status" value="1"/>
</dbReference>
<evidence type="ECO:0000256" key="7">
    <source>
        <dbReference type="PROSITE-ProRule" id="PRU00042"/>
    </source>
</evidence>
<reference evidence="10" key="1">
    <citation type="submission" date="2021-01" db="UniProtKB">
        <authorList>
            <consortium name="EnsemblMetazoa"/>
        </authorList>
    </citation>
    <scope>IDENTIFICATION</scope>
</reference>
<dbReference type="PROSITE" id="PS50157">
    <property type="entry name" value="ZINC_FINGER_C2H2_2"/>
    <property type="match status" value="3"/>
</dbReference>
<feature type="domain" description="C2H2-type" evidence="9">
    <location>
        <begin position="181"/>
        <end position="204"/>
    </location>
</feature>
<dbReference type="InterPro" id="IPR013087">
    <property type="entry name" value="Znf_C2H2_type"/>
</dbReference>
<feature type="domain" description="C2H2-type" evidence="9">
    <location>
        <begin position="116"/>
        <end position="144"/>
    </location>
</feature>
<name>A0A7M7JUM4_VARDE</name>
<evidence type="ECO:0000313" key="10">
    <source>
        <dbReference type="EnsemblMetazoa" id="XP_022657379"/>
    </source>
</evidence>
<keyword evidence="2" id="KW-0479">Metal-binding</keyword>
<dbReference type="KEGG" id="vde:111248759"/>
<evidence type="ECO:0000256" key="3">
    <source>
        <dbReference type="ARBA" id="ARBA00022737"/>
    </source>
</evidence>
<dbReference type="PANTHER" id="PTHR24408">
    <property type="entry name" value="ZINC FINGER PROTEIN"/>
    <property type="match status" value="1"/>
</dbReference>
<feature type="compositionally biased region" description="Polar residues" evidence="8">
    <location>
        <begin position="146"/>
        <end position="160"/>
    </location>
</feature>
<evidence type="ECO:0000256" key="8">
    <source>
        <dbReference type="SAM" id="MobiDB-lite"/>
    </source>
</evidence>
<dbReference type="OrthoDB" id="6077919at2759"/>
<dbReference type="InterPro" id="IPR036236">
    <property type="entry name" value="Znf_C2H2_sf"/>
</dbReference>
<dbReference type="RefSeq" id="XP_022657379.1">
    <property type="nucleotide sequence ID" value="XM_022801644.1"/>
</dbReference>
<keyword evidence="4 7" id="KW-0863">Zinc-finger</keyword>
<dbReference type="InterPro" id="IPR040689">
    <property type="entry name" value="SUVR5_Znf-C2H2_3rpt"/>
</dbReference>